<dbReference type="EMBL" id="JBBPFD010000013">
    <property type="protein sequence ID" value="KAK7901991.1"/>
    <property type="molecule type" value="Genomic_DNA"/>
</dbReference>
<accession>A0AAW0NRR1</accession>
<protein>
    <submittedName>
        <fullName evidence="2">Uncharacterized protein</fullName>
    </submittedName>
</protein>
<feature type="region of interest" description="Disordered" evidence="1">
    <location>
        <begin position="37"/>
        <end position="56"/>
    </location>
</feature>
<reference evidence="3" key="1">
    <citation type="submission" date="2024-04" db="EMBL/GenBank/DDBJ databases">
        <title>Salinicola lusitanus LLJ914,a marine bacterium isolated from the Okinawa Trough.</title>
        <authorList>
            <person name="Li J."/>
        </authorList>
    </citation>
    <scope>NUCLEOTIDE SEQUENCE [LARGE SCALE GENOMIC DNA]</scope>
</reference>
<keyword evidence="3" id="KW-1185">Reference proteome</keyword>
<sequence>MLTATAVLAKKLVQASSEQSRSELNIMSTIIHTAKTTKQTNLSSEPDAHWDPNSHEDPDAGILLGLVTVAVNARDKIVLDDIQDGQKLFFFPCTWTMKRTFTFTQRLLMVVKI</sequence>
<name>A0AAW0NRR1_9GOBI</name>
<comment type="caution">
    <text evidence="2">The sequence shown here is derived from an EMBL/GenBank/DDBJ whole genome shotgun (WGS) entry which is preliminary data.</text>
</comment>
<organism evidence="2 3">
    <name type="scientific">Mugilogobius chulae</name>
    <name type="common">yellowstripe goby</name>
    <dbReference type="NCBI Taxonomy" id="88201"/>
    <lineage>
        <taxon>Eukaryota</taxon>
        <taxon>Metazoa</taxon>
        <taxon>Chordata</taxon>
        <taxon>Craniata</taxon>
        <taxon>Vertebrata</taxon>
        <taxon>Euteleostomi</taxon>
        <taxon>Actinopterygii</taxon>
        <taxon>Neopterygii</taxon>
        <taxon>Teleostei</taxon>
        <taxon>Neoteleostei</taxon>
        <taxon>Acanthomorphata</taxon>
        <taxon>Gobiaria</taxon>
        <taxon>Gobiiformes</taxon>
        <taxon>Gobioidei</taxon>
        <taxon>Gobiidae</taxon>
        <taxon>Gobionellinae</taxon>
        <taxon>Mugilogobius</taxon>
    </lineage>
</organism>
<dbReference type="Proteomes" id="UP001460270">
    <property type="component" value="Unassembled WGS sequence"/>
</dbReference>
<dbReference type="AlphaFoldDB" id="A0AAW0NRR1"/>
<gene>
    <name evidence="2" type="ORF">WMY93_018760</name>
</gene>
<feature type="compositionally biased region" description="Basic and acidic residues" evidence="1">
    <location>
        <begin position="46"/>
        <end position="56"/>
    </location>
</feature>
<proteinExistence type="predicted"/>
<evidence type="ECO:0000313" key="3">
    <source>
        <dbReference type="Proteomes" id="UP001460270"/>
    </source>
</evidence>
<evidence type="ECO:0000313" key="2">
    <source>
        <dbReference type="EMBL" id="KAK7901991.1"/>
    </source>
</evidence>
<evidence type="ECO:0000256" key="1">
    <source>
        <dbReference type="SAM" id="MobiDB-lite"/>
    </source>
</evidence>